<evidence type="ECO:0000313" key="2">
    <source>
        <dbReference type="Proteomes" id="UP000823927"/>
    </source>
</evidence>
<accession>A0A9D1F5G5</accession>
<reference evidence="1" key="2">
    <citation type="journal article" date="2021" name="PeerJ">
        <title>Extensive microbial diversity within the chicken gut microbiome revealed by metagenomics and culture.</title>
        <authorList>
            <person name="Gilroy R."/>
            <person name="Ravi A."/>
            <person name="Getino M."/>
            <person name="Pursley I."/>
            <person name="Horton D.L."/>
            <person name="Alikhan N.F."/>
            <person name="Baker D."/>
            <person name="Gharbi K."/>
            <person name="Hall N."/>
            <person name="Watson M."/>
            <person name="Adriaenssens E.M."/>
            <person name="Foster-Nyarko E."/>
            <person name="Jarju S."/>
            <person name="Secka A."/>
            <person name="Antonio M."/>
            <person name="Oren A."/>
            <person name="Chaudhuri R.R."/>
            <person name="La Ragione R."/>
            <person name="Hildebrand F."/>
            <person name="Pallen M.J."/>
        </authorList>
    </citation>
    <scope>NUCLEOTIDE SEQUENCE</scope>
    <source>
        <strain evidence="1">CHK178-757</strain>
    </source>
</reference>
<name>A0A9D1F5G5_9FIRM</name>
<evidence type="ECO:0000313" key="1">
    <source>
        <dbReference type="EMBL" id="HIS47492.1"/>
    </source>
</evidence>
<sequence length="170" mass="19998">MEYSVINCVSDRELRKEIERMAFYKGLSVYDLREFIQKRRHGFCQAVVWYADEDYLSGVPGEVIQIFRMQCPLVLVSTGKNTEDEKGEIGALFQEAFRRYLKAMKDTPRWKERTMVYGRLKICRQSRKIYLDEENIELSGWLFRELNVTIPPSGYDSKIWPGCGLFNTVV</sequence>
<dbReference type="AlphaFoldDB" id="A0A9D1F5G5"/>
<organism evidence="1 2">
    <name type="scientific">Candidatus Scybalocola faecigallinarum</name>
    <dbReference type="NCBI Taxonomy" id="2840941"/>
    <lineage>
        <taxon>Bacteria</taxon>
        <taxon>Bacillati</taxon>
        <taxon>Bacillota</taxon>
        <taxon>Clostridia</taxon>
        <taxon>Lachnospirales</taxon>
        <taxon>Lachnospiraceae</taxon>
        <taxon>Lachnospiraceae incertae sedis</taxon>
        <taxon>Candidatus Scybalocola (ex Gilroy et al. 2021)</taxon>
    </lineage>
</organism>
<gene>
    <name evidence="1" type="ORF">IAB46_08065</name>
</gene>
<comment type="caution">
    <text evidence="1">The sequence shown here is derived from an EMBL/GenBank/DDBJ whole genome shotgun (WGS) entry which is preliminary data.</text>
</comment>
<reference evidence="1" key="1">
    <citation type="submission" date="2020-10" db="EMBL/GenBank/DDBJ databases">
        <authorList>
            <person name="Gilroy R."/>
        </authorList>
    </citation>
    <scope>NUCLEOTIDE SEQUENCE</scope>
    <source>
        <strain evidence="1">CHK178-757</strain>
    </source>
</reference>
<dbReference type="Proteomes" id="UP000823927">
    <property type="component" value="Unassembled WGS sequence"/>
</dbReference>
<protein>
    <submittedName>
        <fullName evidence="1">Uncharacterized protein</fullName>
    </submittedName>
</protein>
<proteinExistence type="predicted"/>
<dbReference type="EMBL" id="DVIT01000028">
    <property type="protein sequence ID" value="HIS47492.1"/>
    <property type="molecule type" value="Genomic_DNA"/>
</dbReference>